<proteinExistence type="predicted"/>
<gene>
    <name evidence="2" type="ORF">Tci_895283</name>
</gene>
<comment type="caution">
    <text evidence="2">The sequence shown here is derived from an EMBL/GenBank/DDBJ whole genome shotgun (WGS) entry which is preliminary data.</text>
</comment>
<organism evidence="2">
    <name type="scientific">Tanacetum cinerariifolium</name>
    <name type="common">Dalmatian daisy</name>
    <name type="synonym">Chrysanthemum cinerariifolium</name>
    <dbReference type="NCBI Taxonomy" id="118510"/>
    <lineage>
        <taxon>Eukaryota</taxon>
        <taxon>Viridiplantae</taxon>
        <taxon>Streptophyta</taxon>
        <taxon>Embryophyta</taxon>
        <taxon>Tracheophyta</taxon>
        <taxon>Spermatophyta</taxon>
        <taxon>Magnoliopsida</taxon>
        <taxon>eudicotyledons</taxon>
        <taxon>Gunneridae</taxon>
        <taxon>Pentapetalae</taxon>
        <taxon>asterids</taxon>
        <taxon>campanulids</taxon>
        <taxon>Asterales</taxon>
        <taxon>Asteraceae</taxon>
        <taxon>Asteroideae</taxon>
        <taxon>Anthemideae</taxon>
        <taxon>Anthemidinae</taxon>
        <taxon>Tanacetum</taxon>
    </lineage>
</organism>
<dbReference type="EMBL" id="BKCJ011343879">
    <property type="protein sequence ID" value="GFD23314.1"/>
    <property type="molecule type" value="Genomic_DNA"/>
</dbReference>
<accession>A0A699UU48</accession>
<feature type="compositionally biased region" description="Polar residues" evidence="1">
    <location>
        <begin position="1"/>
        <end position="10"/>
    </location>
</feature>
<dbReference type="AlphaFoldDB" id="A0A699UU48"/>
<evidence type="ECO:0000313" key="2">
    <source>
        <dbReference type="EMBL" id="GFD23314.1"/>
    </source>
</evidence>
<protein>
    <recommendedName>
        <fullName evidence="3">Integrase, catalytic region, zinc finger, CCHC-type, peptidase aspartic, catalytic</fullName>
    </recommendedName>
</protein>
<feature type="region of interest" description="Disordered" evidence="1">
    <location>
        <begin position="1"/>
        <end position="26"/>
    </location>
</feature>
<feature type="compositionally biased region" description="Pro residues" evidence="1">
    <location>
        <begin position="13"/>
        <end position="23"/>
    </location>
</feature>
<evidence type="ECO:0008006" key="3">
    <source>
        <dbReference type="Google" id="ProtNLM"/>
    </source>
</evidence>
<sequence>MTPATSSSGLVPNPIPQQPCIPPPRDDWDRLFQPMFDEYFNPLTINVSPVPVAAAPRAVDLAHSPVSTSIDQDA</sequence>
<evidence type="ECO:0000256" key="1">
    <source>
        <dbReference type="SAM" id="MobiDB-lite"/>
    </source>
</evidence>
<name>A0A699UU48_TANCI</name>
<reference evidence="2" key="1">
    <citation type="journal article" date="2019" name="Sci. Rep.">
        <title>Draft genome of Tanacetum cinerariifolium, the natural source of mosquito coil.</title>
        <authorList>
            <person name="Yamashiro T."/>
            <person name="Shiraishi A."/>
            <person name="Satake H."/>
            <person name="Nakayama K."/>
        </authorList>
    </citation>
    <scope>NUCLEOTIDE SEQUENCE</scope>
</reference>
<feature type="non-terminal residue" evidence="2">
    <location>
        <position position="74"/>
    </location>
</feature>